<evidence type="ECO:0000313" key="2">
    <source>
        <dbReference type="EMBL" id="MCK8496079.1"/>
    </source>
</evidence>
<protein>
    <recommendedName>
        <fullName evidence="4">Lanthionine synthetase C family protein</fullName>
    </recommendedName>
</protein>
<feature type="transmembrane region" description="Helical" evidence="1">
    <location>
        <begin position="288"/>
        <end position="305"/>
    </location>
</feature>
<organism evidence="2 3">
    <name type="scientific">Spirosoma liriopis</name>
    <dbReference type="NCBI Taxonomy" id="2937440"/>
    <lineage>
        <taxon>Bacteria</taxon>
        <taxon>Pseudomonadati</taxon>
        <taxon>Bacteroidota</taxon>
        <taxon>Cytophagia</taxon>
        <taxon>Cytophagales</taxon>
        <taxon>Cytophagaceae</taxon>
        <taxon>Spirosoma</taxon>
    </lineage>
</organism>
<dbReference type="Gene3D" id="1.50.10.20">
    <property type="match status" value="1"/>
</dbReference>
<reference evidence="2 3" key="1">
    <citation type="submission" date="2022-04" db="EMBL/GenBank/DDBJ databases">
        <title>Spirosoma sp. strain RP8 genome sequencing and assembly.</title>
        <authorList>
            <person name="Jung Y."/>
        </authorList>
    </citation>
    <scope>NUCLEOTIDE SEQUENCE [LARGE SCALE GENOMIC DNA]</scope>
    <source>
        <strain evidence="2 3">RP8</strain>
    </source>
</reference>
<gene>
    <name evidence="2" type="ORF">M0L20_29705</name>
</gene>
<evidence type="ECO:0000313" key="3">
    <source>
        <dbReference type="Proteomes" id="UP001202180"/>
    </source>
</evidence>
<keyword evidence="1" id="KW-0812">Transmembrane</keyword>
<evidence type="ECO:0000256" key="1">
    <source>
        <dbReference type="SAM" id="Phobius"/>
    </source>
</evidence>
<keyword evidence="1" id="KW-1133">Transmembrane helix</keyword>
<accession>A0ABT0HV56</accession>
<sequence length="379" mass="44456">MIRYNSLINCERKRIDLLKELEGRLTHNNKAGLKVGNLGVSLVSIMFSEISNKNFFIKRALSILNNNILLLEDVYYNSPMYSMEICETGWFFEFLKRYNLIYFNDNALSDKFDNLIHYQLEKKLLMLDLDTCEGALAEGFYLISKSKVNKKDLFWINNIVDIINKHYDNVDIVRYVGISHGLSGILLFLNKCYERNVNNVEVREVMLKIINYISSTININNDKFFPTKINTGEGYITNCWSFGDPGILFTIVKCLSTLKVKDNNSEVQKLIFYLSERLIKNKRQITDLGIWYGASGILIYNNILYKKYKYSLLRKDNNYWYEYIMNRIPENFPIKSVSNPDTVDKYSDSLVHGLPGIILALLFTCDYKKFYKYTELLYY</sequence>
<name>A0ABT0HV56_9BACT</name>
<dbReference type="Proteomes" id="UP001202180">
    <property type="component" value="Unassembled WGS sequence"/>
</dbReference>
<dbReference type="Pfam" id="PF05147">
    <property type="entry name" value="LANC_like"/>
    <property type="match status" value="1"/>
</dbReference>
<evidence type="ECO:0008006" key="4">
    <source>
        <dbReference type="Google" id="ProtNLM"/>
    </source>
</evidence>
<keyword evidence="1" id="KW-0472">Membrane</keyword>
<dbReference type="SUPFAM" id="SSF158745">
    <property type="entry name" value="LanC-like"/>
    <property type="match status" value="1"/>
</dbReference>
<proteinExistence type="predicted"/>
<dbReference type="PRINTS" id="PR01950">
    <property type="entry name" value="LANCSUPER"/>
</dbReference>
<dbReference type="EMBL" id="JALPRF010000016">
    <property type="protein sequence ID" value="MCK8496079.1"/>
    <property type="molecule type" value="Genomic_DNA"/>
</dbReference>
<comment type="caution">
    <text evidence="2">The sequence shown here is derived from an EMBL/GenBank/DDBJ whole genome shotgun (WGS) entry which is preliminary data.</text>
</comment>
<dbReference type="InterPro" id="IPR007822">
    <property type="entry name" value="LANC-like"/>
</dbReference>
<keyword evidence="3" id="KW-1185">Reference proteome</keyword>
<dbReference type="RefSeq" id="WP_248480947.1">
    <property type="nucleotide sequence ID" value="NZ_JALPRF010000016.1"/>
</dbReference>